<dbReference type="Pfam" id="PF03690">
    <property type="entry name" value="MYG1_exonuc"/>
    <property type="match status" value="1"/>
</dbReference>
<evidence type="ECO:0000256" key="1">
    <source>
        <dbReference type="ARBA" id="ARBA00010105"/>
    </source>
</evidence>
<dbReference type="EMBL" id="CP117812">
    <property type="protein sequence ID" value="WDE97950.1"/>
    <property type="molecule type" value="Genomic_DNA"/>
</dbReference>
<dbReference type="RefSeq" id="WP_274152651.1">
    <property type="nucleotide sequence ID" value="NZ_CP117812.1"/>
</dbReference>
<gene>
    <name evidence="2" type="ORF">PQO03_19165</name>
</gene>
<evidence type="ECO:0000313" key="3">
    <source>
        <dbReference type="Proteomes" id="UP001214250"/>
    </source>
</evidence>
<dbReference type="Proteomes" id="UP001214250">
    <property type="component" value="Chromosome 2"/>
</dbReference>
<dbReference type="PANTHER" id="PTHR11215">
    <property type="entry name" value="METAL DEPENDENT HYDROLASE - RELATED"/>
    <property type="match status" value="1"/>
</dbReference>
<evidence type="ECO:0000313" key="2">
    <source>
        <dbReference type="EMBL" id="WDE97950.1"/>
    </source>
</evidence>
<name>A0ABY7VUR9_9BACT</name>
<proteinExistence type="inferred from homology"/>
<accession>A0ABY7VUR9</accession>
<dbReference type="InterPro" id="IPR003226">
    <property type="entry name" value="MYG1_exonuclease"/>
</dbReference>
<organism evidence="2 3">
    <name type="scientific">Lentisphaera profundi</name>
    <dbReference type="NCBI Taxonomy" id="1658616"/>
    <lineage>
        <taxon>Bacteria</taxon>
        <taxon>Pseudomonadati</taxon>
        <taxon>Lentisphaerota</taxon>
        <taxon>Lentisphaeria</taxon>
        <taxon>Lentisphaerales</taxon>
        <taxon>Lentisphaeraceae</taxon>
        <taxon>Lentisphaera</taxon>
    </lineage>
</organism>
<comment type="similarity">
    <text evidence="1">Belongs to the MYG1 family.</text>
</comment>
<reference evidence="2 3" key="1">
    <citation type="submission" date="2023-02" db="EMBL/GenBank/DDBJ databases">
        <title>Genome sequence of Lentisphaera profundi SAORIC-696.</title>
        <authorList>
            <person name="Kim e."/>
            <person name="Cho J.-C."/>
            <person name="Choi A."/>
            <person name="Kang I."/>
        </authorList>
    </citation>
    <scope>NUCLEOTIDE SEQUENCE [LARGE SCALE GENOMIC DNA]</scope>
    <source>
        <strain evidence="2 3">SAORIC-696</strain>
    </source>
</reference>
<sequence>MSSHPSPDQEVTIGTHNGFFHADDCLAVAALTMIYTKHKIIRSRDKQILAECDFLVDVGGIYDEDCNRFDHHFSNGPAYDDGLLMSSFGLVWQKFGLQIAGHPEIVVNIKNSLVRPVDAADNGVAIHCRQRGAPEVNMLSLSAVLAVMNPSSIDQADDVFLEQVIWCRRLIGRFIDNSRQRIESREMVRHAFAYAEKKNTNFMELPGSMKWEEALYSLDRSHKIFFVVFPHNNQWYLRCVSRTPHSYTPRKRLPSEWAGLRDDEFSRVLGIKDGVFCHHAAFVCAAKSRQSILQVAEMALAYSHVH</sequence>
<dbReference type="PANTHER" id="PTHR11215:SF1">
    <property type="entry name" value="MYG1 EXONUCLEASE"/>
    <property type="match status" value="1"/>
</dbReference>
<keyword evidence="3" id="KW-1185">Reference proteome</keyword>
<protein>
    <submittedName>
        <fullName evidence="2">MYG1 family protein</fullName>
    </submittedName>
</protein>